<dbReference type="InParanoid" id="E4WTL2"/>
<reference evidence="2" key="1">
    <citation type="journal article" date="2010" name="Science">
        <title>Plasticity of animal genome architecture unmasked by rapid evolution of a pelagic tunicate.</title>
        <authorList>
            <person name="Denoeud F."/>
            <person name="Henriet S."/>
            <person name="Mungpakdee S."/>
            <person name="Aury J.M."/>
            <person name="Da Silva C."/>
            <person name="Brinkmann H."/>
            <person name="Mikhaleva J."/>
            <person name="Olsen L.C."/>
            <person name="Jubin C."/>
            <person name="Canestro C."/>
            <person name="Bouquet J.M."/>
            <person name="Danks G."/>
            <person name="Poulain J."/>
            <person name="Campsteijn C."/>
            <person name="Adamski M."/>
            <person name="Cross I."/>
            <person name="Yadetie F."/>
            <person name="Muffato M."/>
            <person name="Louis A."/>
            <person name="Butcher S."/>
            <person name="Tsagkogeorga G."/>
            <person name="Konrad A."/>
            <person name="Singh S."/>
            <person name="Jensen M.F."/>
            <person name="Cong E.H."/>
            <person name="Eikeseth-Otteraa H."/>
            <person name="Noel B."/>
            <person name="Anthouard V."/>
            <person name="Porcel B.M."/>
            <person name="Kachouri-Lafond R."/>
            <person name="Nishino A."/>
            <person name="Ugolini M."/>
            <person name="Chourrout P."/>
            <person name="Nishida H."/>
            <person name="Aasland R."/>
            <person name="Huzurbazar S."/>
            <person name="Westhof E."/>
            <person name="Delsuc F."/>
            <person name="Lehrach H."/>
            <person name="Reinhardt R."/>
            <person name="Weissenbach J."/>
            <person name="Roy S.W."/>
            <person name="Artiguenave F."/>
            <person name="Postlethwait J.H."/>
            <person name="Manak J.R."/>
            <person name="Thompson E.M."/>
            <person name="Jaillon O."/>
            <person name="Du Pasquier L."/>
            <person name="Boudinot P."/>
            <person name="Liberles D.A."/>
            <person name="Volff J.N."/>
            <person name="Philippe H."/>
            <person name="Lenhard B."/>
            <person name="Roest Crollius H."/>
            <person name="Wincker P."/>
            <person name="Chourrout D."/>
        </authorList>
    </citation>
    <scope>NUCLEOTIDE SEQUENCE [LARGE SCALE GENOMIC DNA]</scope>
</reference>
<proteinExistence type="predicted"/>
<protein>
    <submittedName>
        <fullName evidence="2">Uncharacterized protein</fullName>
    </submittedName>
</protein>
<keyword evidence="1" id="KW-0175">Coiled coil</keyword>
<dbReference type="EMBL" id="FN653016">
    <property type="protein sequence ID" value="CBY07059.1"/>
    <property type="molecule type" value="Genomic_DNA"/>
</dbReference>
<feature type="coiled-coil region" evidence="1">
    <location>
        <begin position="298"/>
        <end position="325"/>
    </location>
</feature>
<dbReference type="AlphaFoldDB" id="E4WTL2"/>
<evidence type="ECO:0000313" key="2">
    <source>
        <dbReference type="EMBL" id="CBY07059.1"/>
    </source>
</evidence>
<gene>
    <name evidence="2" type="ORF">GSOID_T00006142001</name>
</gene>
<organism evidence="2">
    <name type="scientific">Oikopleura dioica</name>
    <name type="common">Tunicate</name>
    <dbReference type="NCBI Taxonomy" id="34765"/>
    <lineage>
        <taxon>Eukaryota</taxon>
        <taxon>Metazoa</taxon>
        <taxon>Chordata</taxon>
        <taxon>Tunicata</taxon>
        <taxon>Appendicularia</taxon>
        <taxon>Copelata</taxon>
        <taxon>Oikopleuridae</taxon>
        <taxon>Oikopleura</taxon>
    </lineage>
</organism>
<dbReference type="Proteomes" id="UP000001307">
    <property type="component" value="Unassembled WGS sequence"/>
</dbReference>
<name>E4WTL2_OIKDI</name>
<evidence type="ECO:0000313" key="3">
    <source>
        <dbReference type="Proteomes" id="UP000001307"/>
    </source>
</evidence>
<dbReference type="OrthoDB" id="10357874at2759"/>
<keyword evidence="3" id="KW-1185">Reference proteome</keyword>
<accession>E4WTL2</accession>
<sequence length="369" mass="43042">MRKSRRMSIVSLLTRASDNSNLRDLKNELKNGQRTQLQNLESAHSAQMELAADLVSFVTLKNRLQKEVDEKLVKLTKILTDRSQKRSAIFGIKETAENAFENLLKQEEISLNHQLRASESKNKICEEIISLADQTQKSFEQNESFLEAVHEMHKDILAQLFKTDKFVQNSEKKSRTKELALKEDFAVVKNKQNFDIARCQMISFSEEWNKKQARELSTFSQENFTDEITIIFQKIIELQEEQIAKDKNRTLIFKQSLSAIDKQEMLNSFADELKLDLEFSEKIKEKISSHDPLDECQREVQGQKLEEIRKRREGLENEKQLFRRVQNKETSLIPMVGIEDSNEEIARQILIIRKSSQLEKLKPPVLTKN</sequence>
<evidence type="ECO:0000256" key="1">
    <source>
        <dbReference type="SAM" id="Coils"/>
    </source>
</evidence>